<gene>
    <name evidence="1" type="ORF">LVJ94_31920</name>
</gene>
<evidence type="ECO:0000313" key="1">
    <source>
        <dbReference type="EMBL" id="WXB01514.1"/>
    </source>
</evidence>
<proteinExistence type="predicted"/>
<dbReference type="Proteomes" id="UP001374803">
    <property type="component" value="Chromosome"/>
</dbReference>
<dbReference type="InterPro" id="IPR008928">
    <property type="entry name" value="6-hairpin_glycosidase_sf"/>
</dbReference>
<protein>
    <recommendedName>
        <fullName evidence="3">Alpha-L-rhamnosidase six-hairpin glycosidase domain-containing protein</fullName>
    </recommendedName>
</protein>
<dbReference type="PROSITE" id="PS51257">
    <property type="entry name" value="PROKAR_LIPOPROTEIN"/>
    <property type="match status" value="1"/>
</dbReference>
<reference evidence="1" key="1">
    <citation type="submission" date="2021-12" db="EMBL/GenBank/DDBJ databases">
        <title>Discovery of the Pendulisporaceae a myxobacterial family with distinct sporulation behavior and unique specialized metabolism.</title>
        <authorList>
            <person name="Garcia R."/>
            <person name="Popoff A."/>
            <person name="Bader C.D."/>
            <person name="Loehr J."/>
            <person name="Walesch S."/>
            <person name="Walt C."/>
            <person name="Boldt J."/>
            <person name="Bunk B."/>
            <person name="Haeckl F.J.F.P.J."/>
            <person name="Gunesch A.P."/>
            <person name="Birkelbach J."/>
            <person name="Nuebel U."/>
            <person name="Pietschmann T."/>
            <person name="Bach T."/>
            <person name="Mueller R."/>
        </authorList>
    </citation>
    <scope>NUCLEOTIDE SEQUENCE</scope>
    <source>
        <strain evidence="1">MSr11367</strain>
    </source>
</reference>
<dbReference type="SUPFAM" id="SSF48208">
    <property type="entry name" value="Six-hairpin glycosidases"/>
    <property type="match status" value="1"/>
</dbReference>
<evidence type="ECO:0000313" key="2">
    <source>
        <dbReference type="Proteomes" id="UP001374803"/>
    </source>
</evidence>
<dbReference type="PROSITE" id="PS51318">
    <property type="entry name" value="TAT"/>
    <property type="match status" value="1"/>
</dbReference>
<evidence type="ECO:0008006" key="3">
    <source>
        <dbReference type="Google" id="ProtNLM"/>
    </source>
</evidence>
<dbReference type="EMBL" id="CP089983">
    <property type="protein sequence ID" value="WXB01514.1"/>
    <property type="molecule type" value="Genomic_DNA"/>
</dbReference>
<sequence>MRLSRRALLAAGGAVAVGAFGGCRRREPTSIPVDLSLRADGRGVEVVNFGLPLPPEWLYDAADIRVVDRSGAELPSALGVIETFALGGSIRAVQVQTEVDFSAATSTTLFVEVGKRQGLTRPMVPIEETLLDPDGLQGPRVLAVLPADWLCDSLVAGPQVPAHRSGDYAAYDAAVERNFPGSLRYVNSPTFSHWLFDRTSTWYKQYTRTGAAKFLDAAYRAGNFVRVNTELEGPDAGTFKLKGRDLKYVYPQAMHLHFLLSGDTRARAAADKMAHFCLTTWDPRYRPELYTQPPPDADPEKDRLFWTTRNEAYSLLGIVHGWEMTGDVTYLRAIDRHIDALAAHQAAPPDGRPADGSWRQNWALYDPSETLLPGATSPWMTALLLAALGQAFRVTFDPRIPEMIVRWCDFLDRKGFVSDAVPYYIVDCFGSESIPALPGDPPDSTAMHDMELAHSMAMGIFFTRDRAQRARFRKRFDALFARGVQLDLNGPPRAYNWAFHASSELIPLLQSSRA</sequence>
<dbReference type="RefSeq" id="WP_394831129.1">
    <property type="nucleotide sequence ID" value="NZ_CP089929.1"/>
</dbReference>
<name>A0ABZ2KW36_9BACT</name>
<accession>A0ABZ2KW36</accession>
<organism evidence="1 2">
    <name type="scientific">Pendulispora rubella</name>
    <dbReference type="NCBI Taxonomy" id="2741070"/>
    <lineage>
        <taxon>Bacteria</taxon>
        <taxon>Pseudomonadati</taxon>
        <taxon>Myxococcota</taxon>
        <taxon>Myxococcia</taxon>
        <taxon>Myxococcales</taxon>
        <taxon>Sorangiineae</taxon>
        <taxon>Pendulisporaceae</taxon>
        <taxon>Pendulispora</taxon>
    </lineage>
</organism>
<keyword evidence="2" id="KW-1185">Reference proteome</keyword>
<dbReference type="InterPro" id="IPR006311">
    <property type="entry name" value="TAT_signal"/>
</dbReference>